<dbReference type="PANTHER" id="PTHR33393">
    <property type="entry name" value="POLYGLUTAMINE SYNTHESIS ACCESSORY PROTEIN RV0574C-RELATED"/>
    <property type="match status" value="1"/>
</dbReference>
<gene>
    <name evidence="3" type="ORF">BKP64_05420</name>
</gene>
<dbReference type="SMART" id="SM00854">
    <property type="entry name" value="PGA_cap"/>
    <property type="match status" value="1"/>
</dbReference>
<accession>A0A1D9GJ26</accession>
<sequence length="363" mass="39711">MTGRGIDQIQASPGSPELFESWVTDARDYVRLAERRNGPIHLPVSADYIWGSALAELNRFGPEVRIANLETSITTCNSPWPGKGIHYRMNPANADCLAAAKLDVCALANNHVLDWSHEGLYETLAVLRNLGIRTPGAGLDEQEATAPATLALPGGGRMVIVSCGLQSSGIPNSWSAGPERGGVFLLPDLTQHSLRRIGALFDGVSQPGDIRVVSVHWGDNWGYDISPEQQAFARQLVDQAGVDLVHGHSSHHPRGAEVWNDRLILYGCGDLINDYEGIGGYESFHPDLSLLYLITLDRTSGALLNLTMPAMRIRRFQVHRADQKEISWLAERLTLVSRQHGVAFRQTPSGDLELTGLLHGDQH</sequence>
<reference evidence="3 4" key="1">
    <citation type="submission" date="2016-10" db="EMBL/GenBank/DDBJ databases">
        <title>Marinobacter salinus sp. nov., a moderately halophilic bacterium isolated from a tidal flat environment.</title>
        <authorList>
            <person name="Park S.-J."/>
        </authorList>
    </citation>
    <scope>NUCLEOTIDE SEQUENCE [LARGE SCALE GENOMIC DNA]</scope>
    <source>
        <strain evidence="3 4">Hb8</strain>
    </source>
</reference>
<dbReference type="Gene3D" id="3.60.21.10">
    <property type="match status" value="1"/>
</dbReference>
<dbReference type="Proteomes" id="UP000177445">
    <property type="component" value="Chromosome"/>
</dbReference>
<organism evidence="3 4">
    <name type="scientific">Marinobacter salinus</name>
    <dbReference type="NCBI Taxonomy" id="1874317"/>
    <lineage>
        <taxon>Bacteria</taxon>
        <taxon>Pseudomonadati</taxon>
        <taxon>Pseudomonadota</taxon>
        <taxon>Gammaproteobacteria</taxon>
        <taxon>Pseudomonadales</taxon>
        <taxon>Marinobacteraceae</taxon>
        <taxon>Marinobacter</taxon>
    </lineage>
</organism>
<dbReference type="Pfam" id="PF09587">
    <property type="entry name" value="PGA_cap"/>
    <property type="match status" value="1"/>
</dbReference>
<dbReference type="AlphaFoldDB" id="A0A1D9GJ26"/>
<evidence type="ECO:0000259" key="2">
    <source>
        <dbReference type="SMART" id="SM00854"/>
    </source>
</evidence>
<name>A0A1D9GJ26_9GAMM</name>
<dbReference type="STRING" id="1874317.BKP64_05420"/>
<dbReference type="KEGG" id="msq:BKP64_05420"/>
<dbReference type="PANTHER" id="PTHR33393:SF11">
    <property type="entry name" value="POLYGLUTAMINE SYNTHESIS ACCESSORY PROTEIN RV0574C-RELATED"/>
    <property type="match status" value="1"/>
</dbReference>
<evidence type="ECO:0000313" key="4">
    <source>
        <dbReference type="Proteomes" id="UP000177445"/>
    </source>
</evidence>
<dbReference type="CDD" id="cd07381">
    <property type="entry name" value="MPP_CapA"/>
    <property type="match status" value="1"/>
</dbReference>
<dbReference type="InterPro" id="IPR052169">
    <property type="entry name" value="CW_Biosynth-Accessory"/>
</dbReference>
<evidence type="ECO:0000313" key="3">
    <source>
        <dbReference type="EMBL" id="AOY87656.1"/>
    </source>
</evidence>
<proteinExistence type="inferred from homology"/>
<protein>
    <submittedName>
        <fullName evidence="3">Poly-gamma-glutamate biosynthesis protein</fullName>
    </submittedName>
</protein>
<comment type="similarity">
    <text evidence="1">Belongs to the CapA family.</text>
</comment>
<evidence type="ECO:0000256" key="1">
    <source>
        <dbReference type="ARBA" id="ARBA00005662"/>
    </source>
</evidence>
<dbReference type="InterPro" id="IPR029052">
    <property type="entry name" value="Metallo-depent_PP-like"/>
</dbReference>
<keyword evidence="4" id="KW-1185">Reference proteome</keyword>
<dbReference type="InterPro" id="IPR019079">
    <property type="entry name" value="Capsule_synth_CapA"/>
</dbReference>
<dbReference type="SUPFAM" id="SSF56300">
    <property type="entry name" value="Metallo-dependent phosphatases"/>
    <property type="match status" value="1"/>
</dbReference>
<dbReference type="EMBL" id="CP017715">
    <property type="protein sequence ID" value="AOY87656.1"/>
    <property type="molecule type" value="Genomic_DNA"/>
</dbReference>
<feature type="domain" description="Capsule synthesis protein CapA" evidence="2">
    <location>
        <begin position="1"/>
        <end position="275"/>
    </location>
</feature>